<evidence type="ECO:0000256" key="1">
    <source>
        <dbReference type="SAM" id="SignalP"/>
    </source>
</evidence>
<sequence>MNRLRRGLHALLTATVVLAAAGCGLPTELPGTGEPTYPLSVEFASVLNLPEGAKVIADGVRVGRLNSVTLVEDAGTGYVRAEVEIRESVRIPVGTTAELRQDTPLGDVHIALTEPSAPGAGVLGPGATIPRTDTTRAPAIENILAALSVFIGTGAVTDLGDIIATMNGVLPQDPRETARLSETLGTDLSDLADHLGSVDAVLNGLETTLADGVLHNAPVLEELLTPYGVTQTTDAINAQIGVIFVLTALGPVAPSAVWLGPLLASLDATTAAVVPMLFGSRPLDTTAPSNLKTLVDLIHTKVLPFAERGPKVDLVEIGVVDPTTTMSTDEQTRRVVDLLRMIGAVR</sequence>
<gene>
    <name evidence="3" type="ORF">ACFO5K_02305</name>
</gene>
<dbReference type="Pfam" id="PF02470">
    <property type="entry name" value="MlaD"/>
    <property type="match status" value="1"/>
</dbReference>
<dbReference type="InterPro" id="IPR003399">
    <property type="entry name" value="Mce/MlaD"/>
</dbReference>
<evidence type="ECO:0000259" key="2">
    <source>
        <dbReference type="Pfam" id="PF02470"/>
    </source>
</evidence>
<feature type="signal peptide" evidence="1">
    <location>
        <begin position="1"/>
        <end position="19"/>
    </location>
</feature>
<feature type="chain" id="PRO_5047067550" evidence="1">
    <location>
        <begin position="20"/>
        <end position="346"/>
    </location>
</feature>
<keyword evidence="4" id="KW-1185">Reference proteome</keyword>
<feature type="domain" description="Mce/MlaD" evidence="2">
    <location>
        <begin position="36"/>
        <end position="114"/>
    </location>
</feature>
<protein>
    <submittedName>
        <fullName evidence="3">MlaD family protein</fullName>
    </submittedName>
</protein>
<dbReference type="PROSITE" id="PS51257">
    <property type="entry name" value="PROKAR_LIPOPROTEIN"/>
    <property type="match status" value="1"/>
</dbReference>
<dbReference type="RefSeq" id="WP_378555437.1">
    <property type="nucleotide sequence ID" value="NZ_JBHSDL010000002.1"/>
</dbReference>
<proteinExistence type="predicted"/>
<dbReference type="PANTHER" id="PTHR33371:SF4">
    <property type="entry name" value="INTERMEMBRANE PHOSPHOLIPID TRANSPORT SYSTEM BINDING PROTEIN MLAD"/>
    <property type="match status" value="1"/>
</dbReference>
<dbReference type="PANTHER" id="PTHR33371">
    <property type="entry name" value="INTERMEMBRANE PHOSPHOLIPID TRANSPORT SYSTEM BINDING PROTEIN MLAD-RELATED"/>
    <property type="match status" value="1"/>
</dbReference>
<dbReference type="InterPro" id="IPR052336">
    <property type="entry name" value="MlaD_Phospholipid_Transporter"/>
</dbReference>
<reference evidence="4" key="1">
    <citation type="journal article" date="2019" name="Int. J. Syst. Evol. Microbiol.">
        <title>The Global Catalogue of Microorganisms (GCM) 10K type strain sequencing project: providing services to taxonomists for standard genome sequencing and annotation.</title>
        <authorList>
            <consortium name="The Broad Institute Genomics Platform"/>
            <consortium name="The Broad Institute Genome Sequencing Center for Infectious Disease"/>
            <person name="Wu L."/>
            <person name="Ma J."/>
        </authorList>
    </citation>
    <scope>NUCLEOTIDE SEQUENCE [LARGE SCALE GENOMIC DNA]</scope>
    <source>
        <strain evidence="4">IBRC-M 10490</strain>
    </source>
</reference>
<evidence type="ECO:0000313" key="4">
    <source>
        <dbReference type="Proteomes" id="UP001595844"/>
    </source>
</evidence>
<comment type="caution">
    <text evidence="3">The sequence shown here is derived from an EMBL/GenBank/DDBJ whole genome shotgun (WGS) entry which is preliminary data.</text>
</comment>
<dbReference type="Proteomes" id="UP001595844">
    <property type="component" value="Unassembled WGS sequence"/>
</dbReference>
<accession>A0ABV8VAJ7</accession>
<evidence type="ECO:0000313" key="3">
    <source>
        <dbReference type="EMBL" id="MFC4372921.1"/>
    </source>
</evidence>
<dbReference type="EMBL" id="JBHSDL010000002">
    <property type="protein sequence ID" value="MFC4372921.1"/>
    <property type="molecule type" value="Genomic_DNA"/>
</dbReference>
<keyword evidence="1" id="KW-0732">Signal</keyword>
<name>A0ABV8VAJ7_9NOCA</name>
<organism evidence="3 4">
    <name type="scientific">Nocardia halotolerans</name>
    <dbReference type="NCBI Taxonomy" id="1755878"/>
    <lineage>
        <taxon>Bacteria</taxon>
        <taxon>Bacillati</taxon>
        <taxon>Actinomycetota</taxon>
        <taxon>Actinomycetes</taxon>
        <taxon>Mycobacteriales</taxon>
        <taxon>Nocardiaceae</taxon>
        <taxon>Nocardia</taxon>
    </lineage>
</organism>